<evidence type="ECO:0000313" key="2">
    <source>
        <dbReference type="Proteomes" id="UP000663841"/>
    </source>
</evidence>
<sequence length="98" mass="10699">MSNTPTTRVPCPYELGATFSLHISPPQGEPFVAEAKGVYVYSPFTMSSVMKVALTSGSTGTTLPGEAVLKVYDRRFADGIREEYELKPPTYEAEAQYA</sequence>
<reference evidence="1" key="1">
    <citation type="submission" date="2021-01" db="EMBL/GenBank/DDBJ databases">
        <authorList>
            <person name="Kaushik A."/>
        </authorList>
    </citation>
    <scope>NUCLEOTIDE SEQUENCE</scope>
    <source>
        <strain evidence="1">AG3-T5</strain>
    </source>
</reference>
<name>A0A8H2WU57_9AGAM</name>
<organism evidence="1 2">
    <name type="scientific">Rhizoctonia solani</name>
    <dbReference type="NCBI Taxonomy" id="456999"/>
    <lineage>
        <taxon>Eukaryota</taxon>
        <taxon>Fungi</taxon>
        <taxon>Dikarya</taxon>
        <taxon>Basidiomycota</taxon>
        <taxon>Agaricomycotina</taxon>
        <taxon>Agaricomycetes</taxon>
        <taxon>Cantharellales</taxon>
        <taxon>Ceratobasidiaceae</taxon>
        <taxon>Rhizoctonia</taxon>
    </lineage>
</organism>
<proteinExistence type="predicted"/>
<dbReference type="Proteomes" id="UP000663841">
    <property type="component" value="Unassembled WGS sequence"/>
</dbReference>
<protein>
    <submittedName>
        <fullName evidence="1">Uncharacterized protein</fullName>
    </submittedName>
</protein>
<comment type="caution">
    <text evidence="1">The sequence shown here is derived from an EMBL/GenBank/DDBJ whole genome shotgun (WGS) entry which is preliminary data.</text>
</comment>
<evidence type="ECO:0000313" key="1">
    <source>
        <dbReference type="EMBL" id="CAE6406167.1"/>
    </source>
</evidence>
<dbReference type="EMBL" id="CAJMWW010000051">
    <property type="protein sequence ID" value="CAE6406167.1"/>
    <property type="molecule type" value="Genomic_DNA"/>
</dbReference>
<accession>A0A8H2WU57</accession>
<dbReference type="AlphaFoldDB" id="A0A8H2WU57"/>
<gene>
    <name evidence="1" type="ORF">RDB_LOCUS13317</name>
</gene>